<evidence type="ECO:0000256" key="1">
    <source>
        <dbReference type="ARBA" id="ARBA00008000"/>
    </source>
</evidence>
<sequence length="561" mass="59120">MDVICHTIPVTEPSDHTGAQLDHLVRRGWTPEGGQDSILPNHATRWLSARTGLVETSTPVAPDSALVVGEPRLPDGVRDALAAVVGTEHVLLGRDDRLGRAGGMSYVDLMRHRGTGDLAVPDAVVVPADPEQVQRVVELCAEHRIGLVPFGGGTSVVGGVTASAGDLGAVVVLDLCRLDRLVSVDPVSRLAVLQAGVTAPDAERMLAAHGLTLGHFPQSFERATIGGFAATRSSGQASAGYGRFEDMVEGLRLATPRGEWRLGVSPASAAGPDLRHLVVGSEGAFGVLTEVTLRVRQRPTVRRYEGHVLDGWTAGTAAVRALAQAGVLADVTRLSDPHETDLAFALSGGWKTALVRRYLRARGVADPCLLVLGWEATSAAELAARRRASLRVLRSARPVTLGTVIGEKWRHGRFHGPRQRDALLDAGVCVETLETATYWSNLDALRSAVRAALVDVLATDGRRPVVACHVSHAYETGASLYFTVLVPRDLDDPLGQWGRAKAAACAAITATGGTISHHHAVGVDHAPYLPAEIGPLGVDVLGAVKRELDPSGVLNPGKLLG</sequence>
<feature type="binding site" evidence="7">
    <location>
        <begin position="149"/>
        <end position="155"/>
    </location>
    <ligand>
        <name>FAD</name>
        <dbReference type="ChEBI" id="CHEBI:57692"/>
    </ligand>
</feature>
<dbReference type="InterPro" id="IPR025650">
    <property type="entry name" value="Alkyl-DHAP_Synthase"/>
</dbReference>
<keyword evidence="4" id="KW-0560">Oxidoreductase</keyword>
<dbReference type="InterPro" id="IPR016171">
    <property type="entry name" value="Vanillyl_alc_oxidase_C-sub2"/>
</dbReference>
<protein>
    <submittedName>
        <fullName evidence="10">FAD-binding oxidoreductase</fullName>
    </submittedName>
</protein>
<feature type="domain" description="FAD-binding PCMH-type" evidence="9">
    <location>
        <begin position="117"/>
        <end position="298"/>
    </location>
</feature>
<evidence type="ECO:0000313" key="10">
    <source>
        <dbReference type="EMBL" id="OLF09293.1"/>
    </source>
</evidence>
<dbReference type="SUPFAM" id="SSF56176">
    <property type="entry name" value="FAD-binding/transporter-associated domain-like"/>
    <property type="match status" value="1"/>
</dbReference>
<keyword evidence="11" id="KW-1185">Reference proteome</keyword>
<dbReference type="InterPro" id="IPR016164">
    <property type="entry name" value="FAD-linked_Oxase-like_C"/>
</dbReference>
<comment type="caution">
    <text evidence="10">The sequence shown here is derived from an EMBL/GenBank/DDBJ whole genome shotgun (WGS) entry which is preliminary data.</text>
</comment>
<dbReference type="EMBL" id="MSIF01000009">
    <property type="protein sequence ID" value="OLF09293.1"/>
    <property type="molecule type" value="Genomic_DNA"/>
</dbReference>
<evidence type="ECO:0000256" key="8">
    <source>
        <dbReference type="PIRSR" id="PIRSR625650-4"/>
    </source>
</evidence>
<dbReference type="Gene3D" id="3.30.43.10">
    <property type="entry name" value="Uridine Diphospho-n-acetylenolpyruvylglucosamine Reductase, domain 2"/>
    <property type="match status" value="1"/>
</dbReference>
<evidence type="ECO:0000256" key="7">
    <source>
        <dbReference type="PIRSR" id="PIRSR625650-3"/>
    </source>
</evidence>
<dbReference type="GO" id="GO:0016491">
    <property type="term" value="F:oxidoreductase activity"/>
    <property type="evidence" value="ECO:0007669"/>
    <property type="project" value="UniProtKB-KW"/>
</dbReference>
<comment type="cofactor">
    <cofactor evidence="7">
        <name>FAD</name>
        <dbReference type="ChEBI" id="CHEBI:57692"/>
    </cofactor>
</comment>
<feature type="binding site" evidence="7">
    <location>
        <begin position="231"/>
        <end position="234"/>
    </location>
    <ligand>
        <name>FAD</name>
        <dbReference type="ChEBI" id="CHEBI:57692"/>
    </ligand>
</feature>
<dbReference type="Pfam" id="PF02913">
    <property type="entry name" value="FAD-oxidase_C"/>
    <property type="match status" value="1"/>
</dbReference>
<dbReference type="InterPro" id="IPR036318">
    <property type="entry name" value="FAD-bd_PCMH-like_sf"/>
</dbReference>
<dbReference type="AlphaFoldDB" id="A0A7Z0WLB5"/>
<dbReference type="InterPro" id="IPR016166">
    <property type="entry name" value="FAD-bd_PCMH"/>
</dbReference>
<dbReference type="GO" id="GO:0071949">
    <property type="term" value="F:FAD binding"/>
    <property type="evidence" value="ECO:0007669"/>
    <property type="project" value="InterPro"/>
</dbReference>
<dbReference type="InterPro" id="IPR016167">
    <property type="entry name" value="FAD-bd_PCMH_sub1"/>
</dbReference>
<dbReference type="RefSeq" id="WP_075134286.1">
    <property type="nucleotide sequence ID" value="NZ_MSIF01000009.1"/>
</dbReference>
<evidence type="ECO:0000259" key="9">
    <source>
        <dbReference type="PROSITE" id="PS51387"/>
    </source>
</evidence>
<feature type="active site" description="Proton donor/acceptor" evidence="5">
    <location>
        <position position="481"/>
    </location>
</feature>
<dbReference type="Proteomes" id="UP000185696">
    <property type="component" value="Unassembled WGS sequence"/>
</dbReference>
<evidence type="ECO:0000256" key="5">
    <source>
        <dbReference type="PIRSR" id="PIRSR625650-1"/>
    </source>
</evidence>
<dbReference type="GO" id="GO:0008609">
    <property type="term" value="F:alkylglycerone-phosphate synthase activity"/>
    <property type="evidence" value="ECO:0007669"/>
    <property type="project" value="InterPro"/>
</dbReference>
<dbReference type="Gene3D" id="3.30.70.3450">
    <property type="match status" value="1"/>
</dbReference>
<dbReference type="Gene3D" id="3.30.300.330">
    <property type="match status" value="1"/>
</dbReference>
<dbReference type="InterPro" id="IPR004113">
    <property type="entry name" value="FAD-bd_oxidored_4_C"/>
</dbReference>
<gene>
    <name evidence="10" type="ORF">BLA60_19090</name>
</gene>
<dbReference type="OrthoDB" id="9811557at2"/>
<dbReference type="PROSITE" id="PS51387">
    <property type="entry name" value="FAD_PCMH"/>
    <property type="match status" value="1"/>
</dbReference>
<dbReference type="GO" id="GO:0008610">
    <property type="term" value="P:lipid biosynthetic process"/>
    <property type="evidence" value="ECO:0007669"/>
    <property type="project" value="InterPro"/>
</dbReference>
<evidence type="ECO:0000256" key="6">
    <source>
        <dbReference type="PIRSR" id="PIRSR625650-2"/>
    </source>
</evidence>
<evidence type="ECO:0000313" key="11">
    <source>
        <dbReference type="Proteomes" id="UP000185696"/>
    </source>
</evidence>
<feature type="site" description="Important for enzyme activity" evidence="8">
    <location>
        <position position="333"/>
    </location>
</feature>
<reference evidence="10 11" key="1">
    <citation type="submission" date="2016-12" db="EMBL/GenBank/DDBJ databases">
        <title>The draft genome sequence of Actinophytocola xinjiangensis.</title>
        <authorList>
            <person name="Wang W."/>
            <person name="Yuan L."/>
        </authorList>
    </citation>
    <scope>NUCLEOTIDE SEQUENCE [LARGE SCALE GENOMIC DNA]</scope>
    <source>
        <strain evidence="10 11">CGMCC 4.4663</strain>
    </source>
</reference>
<dbReference type="Pfam" id="PF01565">
    <property type="entry name" value="FAD_binding_4"/>
    <property type="match status" value="1"/>
</dbReference>
<dbReference type="InterPro" id="IPR006094">
    <property type="entry name" value="Oxid_FAD_bind_N"/>
</dbReference>
<keyword evidence="3 7" id="KW-0274">FAD</keyword>
<name>A0A7Z0WLB5_9PSEU</name>
<dbReference type="PANTHER" id="PTHR46568:SF1">
    <property type="entry name" value="ALKYLDIHYDROXYACETONEPHOSPHATE SYNTHASE, PEROXISOMAL"/>
    <property type="match status" value="1"/>
</dbReference>
<comment type="similarity">
    <text evidence="1">Belongs to the FAD-binding oxidoreductase/transferase type 4 family.</text>
</comment>
<evidence type="ECO:0000256" key="4">
    <source>
        <dbReference type="ARBA" id="ARBA00023002"/>
    </source>
</evidence>
<dbReference type="SUPFAM" id="SSF55103">
    <property type="entry name" value="FAD-linked oxidases, C-terminal domain"/>
    <property type="match status" value="1"/>
</dbReference>
<feature type="binding site" evidence="6">
    <location>
        <position position="420"/>
    </location>
    <ligand>
        <name>substrate</name>
    </ligand>
</feature>
<dbReference type="InterPro" id="IPR016169">
    <property type="entry name" value="FAD-bd_PCMH_sub2"/>
</dbReference>
<organism evidence="10 11">
    <name type="scientific">Actinophytocola xinjiangensis</name>
    <dbReference type="NCBI Taxonomy" id="485602"/>
    <lineage>
        <taxon>Bacteria</taxon>
        <taxon>Bacillati</taxon>
        <taxon>Actinomycetota</taxon>
        <taxon>Actinomycetes</taxon>
        <taxon>Pseudonocardiales</taxon>
        <taxon>Pseudonocardiaceae</taxon>
    </lineage>
</organism>
<keyword evidence="2" id="KW-0285">Flavoprotein</keyword>
<accession>A0A7Z0WLB5</accession>
<evidence type="ECO:0000256" key="3">
    <source>
        <dbReference type="ARBA" id="ARBA00022827"/>
    </source>
</evidence>
<proteinExistence type="inferred from homology"/>
<dbReference type="Gene3D" id="3.30.465.10">
    <property type="match status" value="1"/>
</dbReference>
<evidence type="ECO:0000256" key="2">
    <source>
        <dbReference type="ARBA" id="ARBA00022630"/>
    </source>
</evidence>
<dbReference type="Gene3D" id="1.10.45.10">
    <property type="entry name" value="Vanillyl-alcohol Oxidase, Chain A, domain 4"/>
    <property type="match status" value="1"/>
</dbReference>
<dbReference type="PANTHER" id="PTHR46568">
    <property type="entry name" value="ALKYLDIHYDROXYACETONEPHOSPHATE SYNTHASE, PEROXISOMAL"/>
    <property type="match status" value="1"/>
</dbReference>